<dbReference type="InterPro" id="IPR003594">
    <property type="entry name" value="HATPase_dom"/>
</dbReference>
<keyword evidence="5" id="KW-0472">Membrane</keyword>
<dbReference type="Pfam" id="PF07730">
    <property type="entry name" value="HisKA_3"/>
    <property type="match status" value="1"/>
</dbReference>
<feature type="domain" description="CHASE3" evidence="7">
    <location>
        <begin position="43"/>
        <end position="171"/>
    </location>
</feature>
<dbReference type="InterPro" id="IPR011712">
    <property type="entry name" value="Sig_transdc_His_kin_sub3_dim/P"/>
</dbReference>
<dbReference type="Proteomes" id="UP000574369">
    <property type="component" value="Unassembled WGS sequence"/>
</dbReference>
<keyword evidence="10" id="KW-1185">Reference proteome</keyword>
<sequence length="485" mass="53338">MRILSFPVAAGLLLAGCVAFVVTAYGEYRSLGELTRLENVRAHAFTTQVLISRFNHLLVDLETGQRGFLMTGDASFLQPYDHGLRELDPRYGELKLALQRSGDPQDAAIARLDRLIADRRVQLAQNVDSRWKLGEAAIRNVQAWVAGKQLMDEIRGELDRLDALQQQRINDIETEVRDQQEQTTRLAQIFPLVGGALVAAALVALWAERKRRDDAEVALRDSHAQLETVVDQRTQALREALDRIQSFAAELDRSVEGERRRLAREVHDQLGQLGTASKMLVMSLTRKLAPQREPMLEELLGIADDVIGAARRIASTLRPPLLDDFGFSAAVQHYAQGLERQSGLVVSLDLASDEGLDAEQHNQLFRLMQEAATNVLRHAQAQHLAIESRLEGGDYCLRIQDDGVGPGHVRADASGLRNMRERAVLAGGEMRFGPAPGQGTRVEVRVPMKVAVPSSTSAGAASRSGADSSSGAIESEEGWDEVSDR</sequence>
<dbReference type="Pfam" id="PF05227">
    <property type="entry name" value="CHASE3"/>
    <property type="match status" value="1"/>
</dbReference>
<keyword evidence="2 9" id="KW-0418">Kinase</keyword>
<evidence type="ECO:0000259" key="8">
    <source>
        <dbReference type="Pfam" id="PF07730"/>
    </source>
</evidence>
<proteinExistence type="predicted"/>
<organism evidence="9 10">
    <name type="scientific">Roseateles terrae</name>
    <dbReference type="NCBI Taxonomy" id="431060"/>
    <lineage>
        <taxon>Bacteria</taxon>
        <taxon>Pseudomonadati</taxon>
        <taxon>Pseudomonadota</taxon>
        <taxon>Betaproteobacteria</taxon>
        <taxon>Burkholderiales</taxon>
        <taxon>Sphaerotilaceae</taxon>
        <taxon>Roseateles</taxon>
    </lineage>
</organism>
<evidence type="ECO:0000256" key="4">
    <source>
        <dbReference type="SAM" id="MobiDB-lite"/>
    </source>
</evidence>
<keyword evidence="5" id="KW-0812">Transmembrane</keyword>
<dbReference type="CDD" id="cd16917">
    <property type="entry name" value="HATPase_UhpB-NarQ-NarX-like"/>
    <property type="match status" value="1"/>
</dbReference>
<dbReference type="Pfam" id="PF02518">
    <property type="entry name" value="HATPase_c"/>
    <property type="match status" value="1"/>
</dbReference>
<evidence type="ECO:0000256" key="3">
    <source>
        <dbReference type="ARBA" id="ARBA00023012"/>
    </source>
</evidence>
<dbReference type="Gene3D" id="3.30.565.10">
    <property type="entry name" value="Histidine kinase-like ATPase, C-terminal domain"/>
    <property type="match status" value="1"/>
</dbReference>
<dbReference type="PANTHER" id="PTHR24421:SF58">
    <property type="entry name" value="SIGNAL TRANSDUCTION HISTIDINE-PROTEIN KINASE_PHOSPHATASE UHPB"/>
    <property type="match status" value="1"/>
</dbReference>
<keyword evidence="3" id="KW-0902">Two-component regulatory system</keyword>
<dbReference type="InterPro" id="IPR036890">
    <property type="entry name" value="HATPase_C_sf"/>
</dbReference>
<keyword evidence="5" id="KW-1133">Transmembrane helix</keyword>
<dbReference type="InterPro" id="IPR050482">
    <property type="entry name" value="Sensor_HK_TwoCompSys"/>
</dbReference>
<dbReference type="SUPFAM" id="SSF55874">
    <property type="entry name" value="ATPase domain of HSP90 chaperone/DNA topoisomerase II/histidine kinase"/>
    <property type="match status" value="1"/>
</dbReference>
<evidence type="ECO:0000256" key="2">
    <source>
        <dbReference type="ARBA" id="ARBA00022777"/>
    </source>
</evidence>
<evidence type="ECO:0000256" key="5">
    <source>
        <dbReference type="SAM" id="Phobius"/>
    </source>
</evidence>
<feature type="region of interest" description="Disordered" evidence="4">
    <location>
        <begin position="453"/>
        <end position="485"/>
    </location>
</feature>
<gene>
    <name evidence="9" type="ORF">FHS28_002649</name>
</gene>
<dbReference type="RefSeq" id="WP_184294745.1">
    <property type="nucleotide sequence ID" value="NZ_JACHXO010000004.1"/>
</dbReference>
<feature type="compositionally biased region" description="Low complexity" evidence="4">
    <location>
        <begin position="454"/>
        <end position="472"/>
    </location>
</feature>
<comment type="caution">
    <text evidence="9">The sequence shown here is derived from an EMBL/GenBank/DDBJ whole genome shotgun (WGS) entry which is preliminary data.</text>
</comment>
<dbReference type="InterPro" id="IPR007891">
    <property type="entry name" value="CHASE3"/>
</dbReference>
<feature type="domain" description="Histidine kinase/HSP90-like ATPase" evidence="6">
    <location>
        <begin position="362"/>
        <end position="449"/>
    </location>
</feature>
<dbReference type="GO" id="GO:0016301">
    <property type="term" value="F:kinase activity"/>
    <property type="evidence" value="ECO:0007669"/>
    <property type="project" value="UniProtKB-KW"/>
</dbReference>
<evidence type="ECO:0000313" key="9">
    <source>
        <dbReference type="EMBL" id="MBB3195246.1"/>
    </source>
</evidence>
<dbReference type="Gene3D" id="1.20.5.1930">
    <property type="match status" value="1"/>
</dbReference>
<dbReference type="CDD" id="cd19410">
    <property type="entry name" value="HK9-like_sensor"/>
    <property type="match status" value="1"/>
</dbReference>
<dbReference type="PANTHER" id="PTHR24421">
    <property type="entry name" value="NITRATE/NITRITE SENSOR PROTEIN NARX-RELATED"/>
    <property type="match status" value="1"/>
</dbReference>
<dbReference type="PROSITE" id="PS51257">
    <property type="entry name" value="PROKAR_LIPOPROTEIN"/>
    <property type="match status" value="1"/>
</dbReference>
<accession>A0ABR6GT31</accession>
<name>A0ABR6GT31_9BURK</name>
<feature type="compositionally biased region" description="Acidic residues" evidence="4">
    <location>
        <begin position="474"/>
        <end position="485"/>
    </location>
</feature>
<keyword evidence="1" id="KW-0808">Transferase</keyword>
<evidence type="ECO:0000313" key="10">
    <source>
        <dbReference type="Proteomes" id="UP000574369"/>
    </source>
</evidence>
<evidence type="ECO:0000256" key="1">
    <source>
        <dbReference type="ARBA" id="ARBA00022679"/>
    </source>
</evidence>
<reference evidence="9 10" key="1">
    <citation type="submission" date="2020-08" db="EMBL/GenBank/DDBJ databases">
        <title>Genomic Encyclopedia of Type Strains, Phase III (KMG-III): the genomes of soil and plant-associated and newly described type strains.</title>
        <authorList>
            <person name="Whitman W."/>
        </authorList>
    </citation>
    <scope>NUCLEOTIDE SEQUENCE [LARGE SCALE GENOMIC DNA]</scope>
    <source>
        <strain evidence="9 10">CECT 7247</strain>
    </source>
</reference>
<dbReference type="EMBL" id="JACHXO010000004">
    <property type="protein sequence ID" value="MBB3195246.1"/>
    <property type="molecule type" value="Genomic_DNA"/>
</dbReference>
<feature type="transmembrane region" description="Helical" evidence="5">
    <location>
        <begin position="189"/>
        <end position="207"/>
    </location>
</feature>
<evidence type="ECO:0000259" key="7">
    <source>
        <dbReference type="Pfam" id="PF05227"/>
    </source>
</evidence>
<evidence type="ECO:0000259" key="6">
    <source>
        <dbReference type="Pfam" id="PF02518"/>
    </source>
</evidence>
<protein>
    <submittedName>
        <fullName evidence="9">Signal transduction histidine kinase</fullName>
    </submittedName>
</protein>
<feature type="domain" description="Signal transduction histidine kinase subgroup 3 dimerisation and phosphoacceptor" evidence="8">
    <location>
        <begin position="258"/>
        <end position="321"/>
    </location>
</feature>